<feature type="transmembrane region" description="Helical" evidence="1">
    <location>
        <begin position="6"/>
        <end position="27"/>
    </location>
</feature>
<organism evidence="2 3">
    <name type="scientific">Anaerobacillus alkaliphilus</name>
    <dbReference type="NCBI Taxonomy" id="1548597"/>
    <lineage>
        <taxon>Bacteria</taxon>
        <taxon>Bacillati</taxon>
        <taxon>Bacillota</taxon>
        <taxon>Bacilli</taxon>
        <taxon>Bacillales</taxon>
        <taxon>Bacillaceae</taxon>
        <taxon>Anaerobacillus</taxon>
    </lineage>
</organism>
<accession>A0A4Q0VXN3</accession>
<sequence length="65" mass="7128">MSESLMKMWVSFIAMGLMFIAVFGSHFARQKLTGIIQKIILGIAFICIVFAGIIILLIVVNVPTA</sequence>
<evidence type="ECO:0000256" key="1">
    <source>
        <dbReference type="SAM" id="Phobius"/>
    </source>
</evidence>
<keyword evidence="1" id="KW-0812">Transmembrane</keyword>
<evidence type="ECO:0000313" key="2">
    <source>
        <dbReference type="EMBL" id="RXJ03936.1"/>
    </source>
</evidence>
<evidence type="ECO:0000313" key="3">
    <source>
        <dbReference type="Proteomes" id="UP000290649"/>
    </source>
</evidence>
<keyword evidence="3" id="KW-1185">Reference proteome</keyword>
<dbReference type="EMBL" id="QOUX01000001">
    <property type="protein sequence ID" value="RXJ03936.1"/>
    <property type="molecule type" value="Genomic_DNA"/>
</dbReference>
<keyword evidence="1" id="KW-0472">Membrane</keyword>
<dbReference type="OrthoDB" id="2476435at2"/>
<proteinExistence type="predicted"/>
<protein>
    <submittedName>
        <fullName evidence="2">DUF2768 domain-containing protein</fullName>
    </submittedName>
</protein>
<dbReference type="RefSeq" id="WP_129076279.1">
    <property type="nucleotide sequence ID" value="NZ_QOUX01000001.1"/>
</dbReference>
<feature type="transmembrane region" description="Helical" evidence="1">
    <location>
        <begin position="39"/>
        <end position="60"/>
    </location>
</feature>
<dbReference type="Pfam" id="PF10966">
    <property type="entry name" value="DUF2768"/>
    <property type="match status" value="1"/>
</dbReference>
<gene>
    <name evidence="2" type="ORF">DS745_00660</name>
</gene>
<comment type="caution">
    <text evidence="2">The sequence shown here is derived from an EMBL/GenBank/DDBJ whole genome shotgun (WGS) entry which is preliminary data.</text>
</comment>
<keyword evidence="1" id="KW-1133">Transmembrane helix</keyword>
<dbReference type="AlphaFoldDB" id="A0A4Q0VXN3"/>
<dbReference type="Proteomes" id="UP000290649">
    <property type="component" value="Unassembled WGS sequence"/>
</dbReference>
<dbReference type="InterPro" id="IPR020076">
    <property type="entry name" value="DUF2768"/>
</dbReference>
<reference evidence="2 3" key="1">
    <citation type="journal article" date="2019" name="Int. J. Syst. Evol. Microbiol.">
        <title>Anaerobacillus alkaliphilus sp. nov., a novel alkaliphilic and moderately halophilic bacterium.</title>
        <authorList>
            <person name="Borsodi A.K."/>
            <person name="Aszalos J.M."/>
            <person name="Bihari P."/>
            <person name="Nagy I."/>
            <person name="Schumann P."/>
            <person name="Sproer C."/>
            <person name="Kovacs A.L."/>
            <person name="Boka K."/>
            <person name="Dobosy P."/>
            <person name="Ovari M."/>
            <person name="Szili-Kovacs T."/>
            <person name="Toth E."/>
        </authorList>
    </citation>
    <scope>NUCLEOTIDE SEQUENCE [LARGE SCALE GENOMIC DNA]</scope>
    <source>
        <strain evidence="2 3">B16-10</strain>
    </source>
</reference>
<name>A0A4Q0VXN3_9BACI</name>